<evidence type="ECO:0000313" key="4">
    <source>
        <dbReference type="Proteomes" id="UP000035021"/>
    </source>
</evidence>
<organism evidence="3 4">
    <name type="scientific">Gordonia paraffinivorans NBRC 108238</name>
    <dbReference type="NCBI Taxonomy" id="1223543"/>
    <lineage>
        <taxon>Bacteria</taxon>
        <taxon>Bacillati</taxon>
        <taxon>Actinomycetota</taxon>
        <taxon>Actinomycetes</taxon>
        <taxon>Mycobacteriales</taxon>
        <taxon>Gordoniaceae</taxon>
        <taxon>Gordonia</taxon>
    </lineage>
</organism>
<dbReference type="InterPro" id="IPR043763">
    <property type="entry name" value="DUF5709"/>
</dbReference>
<feature type="compositionally biased region" description="Basic and acidic residues" evidence="1">
    <location>
        <begin position="79"/>
        <end position="92"/>
    </location>
</feature>
<feature type="region of interest" description="Disordered" evidence="1">
    <location>
        <begin position="22"/>
        <end position="103"/>
    </location>
</feature>
<dbReference type="EMBL" id="BAOQ01000044">
    <property type="protein sequence ID" value="GAC85872.1"/>
    <property type="molecule type" value="Genomic_DNA"/>
</dbReference>
<feature type="domain" description="DUF5709" evidence="2">
    <location>
        <begin position="135"/>
        <end position="183"/>
    </location>
</feature>
<gene>
    <name evidence="3" type="ORF">GP2_044_00230</name>
</gene>
<sequence length="185" mass="20040">MRRIGSSGLWHTPVEAGIVTCMKDDIGSTPEGTDGEYSLDEDDQLQPEDTLIDRGIDDVLDEGYSPPDYPPKGATRGLTAREQREGETLDERLSEEEPDVGAADPLDEITAEERARTDWRAHDSDYDEEFATDDEVGVRRAGRLIAPDLGSGIDTESEAIADDAGIDGAGASAEEAAVHYIDDEE</sequence>
<evidence type="ECO:0000259" key="2">
    <source>
        <dbReference type="Pfam" id="PF18970"/>
    </source>
</evidence>
<reference evidence="3 4" key="1">
    <citation type="submission" date="2013-02" db="EMBL/GenBank/DDBJ databases">
        <title>Whole genome shotgun sequence of Gordonia paraffinivorans NBRC 108238.</title>
        <authorList>
            <person name="Isaki-Nakamura S."/>
            <person name="Hosoyama A."/>
            <person name="Tsuchikane K."/>
            <person name="Ando Y."/>
            <person name="Baba S."/>
            <person name="Ohji S."/>
            <person name="Hamada M."/>
            <person name="Tamura T."/>
            <person name="Yamazoe A."/>
            <person name="Yamazaki S."/>
            <person name="Fujita N."/>
        </authorList>
    </citation>
    <scope>NUCLEOTIDE SEQUENCE [LARGE SCALE GENOMIC DNA]</scope>
    <source>
        <strain evidence="3 4">NBRC 108238</strain>
    </source>
</reference>
<comment type="caution">
    <text evidence="3">The sequence shown here is derived from an EMBL/GenBank/DDBJ whole genome shotgun (WGS) entry which is preliminary data.</text>
</comment>
<name>A0ABQ0IQN8_9ACTN</name>
<dbReference type="Pfam" id="PF18970">
    <property type="entry name" value="DUF5709"/>
    <property type="match status" value="1"/>
</dbReference>
<feature type="compositionally biased region" description="Acidic residues" evidence="1">
    <location>
        <begin position="93"/>
        <end position="103"/>
    </location>
</feature>
<dbReference type="Proteomes" id="UP000035021">
    <property type="component" value="Unassembled WGS sequence"/>
</dbReference>
<proteinExistence type="predicted"/>
<evidence type="ECO:0000256" key="1">
    <source>
        <dbReference type="SAM" id="MobiDB-lite"/>
    </source>
</evidence>
<accession>A0ABQ0IQN8</accession>
<protein>
    <recommendedName>
        <fullName evidence="2">DUF5709 domain-containing protein</fullName>
    </recommendedName>
</protein>
<feature type="compositionally biased region" description="Acidic residues" evidence="1">
    <location>
        <begin position="33"/>
        <end position="46"/>
    </location>
</feature>
<keyword evidence="4" id="KW-1185">Reference proteome</keyword>
<evidence type="ECO:0000313" key="3">
    <source>
        <dbReference type="EMBL" id="GAC85872.1"/>
    </source>
</evidence>